<name>A0A1D1V621_RAMVA</name>
<proteinExistence type="predicted"/>
<feature type="region of interest" description="Disordered" evidence="1">
    <location>
        <begin position="1"/>
        <end position="39"/>
    </location>
</feature>
<dbReference type="AlphaFoldDB" id="A0A1D1V621"/>
<evidence type="ECO:0000313" key="3">
    <source>
        <dbReference type="Proteomes" id="UP000186922"/>
    </source>
</evidence>
<accession>A0A1D1V621</accession>
<evidence type="ECO:0000256" key="1">
    <source>
        <dbReference type="SAM" id="MobiDB-lite"/>
    </source>
</evidence>
<dbReference type="Proteomes" id="UP000186922">
    <property type="component" value="Unassembled WGS sequence"/>
</dbReference>
<reference evidence="2 3" key="1">
    <citation type="journal article" date="2016" name="Nat. Commun.">
        <title>Extremotolerant tardigrade genome and improved radiotolerance of human cultured cells by tardigrade-unique protein.</title>
        <authorList>
            <person name="Hashimoto T."/>
            <person name="Horikawa D.D."/>
            <person name="Saito Y."/>
            <person name="Kuwahara H."/>
            <person name="Kozuka-Hata H."/>
            <person name="Shin-I T."/>
            <person name="Minakuchi Y."/>
            <person name="Ohishi K."/>
            <person name="Motoyama A."/>
            <person name="Aizu T."/>
            <person name="Enomoto A."/>
            <person name="Kondo K."/>
            <person name="Tanaka S."/>
            <person name="Hara Y."/>
            <person name="Koshikawa S."/>
            <person name="Sagara H."/>
            <person name="Miura T."/>
            <person name="Yokobori S."/>
            <person name="Miyagawa K."/>
            <person name="Suzuki Y."/>
            <person name="Kubo T."/>
            <person name="Oyama M."/>
            <person name="Kohara Y."/>
            <person name="Fujiyama A."/>
            <person name="Arakawa K."/>
            <person name="Katayama T."/>
            <person name="Toyoda A."/>
            <person name="Kunieda T."/>
        </authorList>
    </citation>
    <scope>NUCLEOTIDE SEQUENCE [LARGE SCALE GENOMIC DNA]</scope>
    <source>
        <strain evidence="2 3">YOKOZUNA-1</strain>
    </source>
</reference>
<organism evidence="2 3">
    <name type="scientific">Ramazzottius varieornatus</name>
    <name type="common">Water bear</name>
    <name type="synonym">Tardigrade</name>
    <dbReference type="NCBI Taxonomy" id="947166"/>
    <lineage>
        <taxon>Eukaryota</taxon>
        <taxon>Metazoa</taxon>
        <taxon>Ecdysozoa</taxon>
        <taxon>Tardigrada</taxon>
        <taxon>Eutardigrada</taxon>
        <taxon>Parachela</taxon>
        <taxon>Hypsibioidea</taxon>
        <taxon>Ramazzottiidae</taxon>
        <taxon>Ramazzottius</taxon>
    </lineage>
</organism>
<gene>
    <name evidence="2" type="primary">RvY_08477-1</name>
    <name evidence="2" type="synonym">RvY_08477.1</name>
    <name evidence="2" type="ORF">RvY_08477</name>
</gene>
<feature type="compositionally biased region" description="Basic and acidic residues" evidence="1">
    <location>
        <begin position="9"/>
        <end position="37"/>
    </location>
</feature>
<evidence type="ECO:0000313" key="2">
    <source>
        <dbReference type="EMBL" id="GAU97124.1"/>
    </source>
</evidence>
<sequence>MTARHKHMKTDGSLKRNIRVDRVRSKYTTKESEHESPDFPGWADINWGSRAVRFRKLTG</sequence>
<dbReference type="EMBL" id="BDGG01000004">
    <property type="protein sequence ID" value="GAU97124.1"/>
    <property type="molecule type" value="Genomic_DNA"/>
</dbReference>
<comment type="caution">
    <text evidence="2">The sequence shown here is derived from an EMBL/GenBank/DDBJ whole genome shotgun (WGS) entry which is preliminary data.</text>
</comment>
<keyword evidence="3" id="KW-1185">Reference proteome</keyword>
<protein>
    <submittedName>
        <fullName evidence="2">Uncharacterized protein</fullName>
    </submittedName>
</protein>